<dbReference type="InterPro" id="IPR052374">
    <property type="entry name" value="SERAC1"/>
</dbReference>
<dbReference type="InterPro" id="IPR029058">
    <property type="entry name" value="AB_hydrolase_fold"/>
</dbReference>
<evidence type="ECO:0000313" key="7">
    <source>
        <dbReference type="EMBL" id="MET4720782.1"/>
    </source>
</evidence>
<evidence type="ECO:0000256" key="5">
    <source>
        <dbReference type="SAM" id="MobiDB-lite"/>
    </source>
</evidence>
<dbReference type="Gene3D" id="3.40.50.1820">
    <property type="entry name" value="alpha/beta hydrolase"/>
    <property type="match status" value="1"/>
</dbReference>
<evidence type="ECO:0000259" key="6">
    <source>
        <dbReference type="Pfam" id="PF12697"/>
    </source>
</evidence>
<evidence type="ECO:0000313" key="8">
    <source>
        <dbReference type="Proteomes" id="UP001549291"/>
    </source>
</evidence>
<reference evidence="7 8" key="1">
    <citation type="submission" date="2024-06" db="EMBL/GenBank/DDBJ databases">
        <title>Genomic Encyclopedia of Type Strains, Phase V (KMG-V): Genome sequencing to study the core and pangenomes of soil and plant-associated prokaryotes.</title>
        <authorList>
            <person name="Whitman W."/>
        </authorList>
    </citation>
    <scope>NUCLEOTIDE SEQUENCE [LARGE SCALE GENOMIC DNA]</scope>
    <source>
        <strain evidence="7 8">USDA 160</strain>
    </source>
</reference>
<dbReference type="RefSeq" id="WP_248888408.1">
    <property type="nucleotide sequence ID" value="NZ_CP066351.1"/>
</dbReference>
<protein>
    <submittedName>
        <fullName evidence="7">Pimeloyl-ACP methyl ester carboxylesterase</fullName>
    </submittedName>
</protein>
<keyword evidence="8" id="KW-1185">Reference proteome</keyword>
<dbReference type="Proteomes" id="UP001549291">
    <property type="component" value="Unassembled WGS sequence"/>
</dbReference>
<proteinExistence type="predicted"/>
<dbReference type="PANTHER" id="PTHR48182:SF2">
    <property type="entry name" value="PROTEIN SERAC1"/>
    <property type="match status" value="1"/>
</dbReference>
<feature type="region of interest" description="Disordered" evidence="5">
    <location>
        <begin position="468"/>
        <end position="488"/>
    </location>
</feature>
<evidence type="ECO:0000256" key="4">
    <source>
        <dbReference type="ARBA" id="ARBA00023136"/>
    </source>
</evidence>
<evidence type="ECO:0000256" key="1">
    <source>
        <dbReference type="ARBA" id="ARBA00004240"/>
    </source>
</evidence>
<evidence type="ECO:0000256" key="2">
    <source>
        <dbReference type="ARBA" id="ARBA00004370"/>
    </source>
</evidence>
<organism evidence="7 8">
    <name type="scientific">Bradyrhizobium japonicum</name>
    <dbReference type="NCBI Taxonomy" id="375"/>
    <lineage>
        <taxon>Bacteria</taxon>
        <taxon>Pseudomonadati</taxon>
        <taxon>Pseudomonadota</taxon>
        <taxon>Alphaproteobacteria</taxon>
        <taxon>Hyphomicrobiales</taxon>
        <taxon>Nitrobacteraceae</taxon>
        <taxon>Bradyrhizobium</taxon>
    </lineage>
</organism>
<keyword evidence="4" id="KW-0472">Membrane</keyword>
<comment type="caution">
    <text evidence="7">The sequence shown here is derived from an EMBL/GenBank/DDBJ whole genome shotgun (WGS) entry which is preliminary data.</text>
</comment>
<sequence length="488" mass="53546">MNLHRIAGFCVALAVMTAIGNTDTRAQNASKYVKSTPGASSVIVFVHGILGSKETWTHKNGTYWPDLITKDPFFSGYDVYVYEYPTRLFGAGFSIDEIAENMRLLLEADLVTNYKEIIFVSHSMGGLATRAFLNRNSKLSERVRLAFFFSTPTTGSEIASLAELISSNPHLGKMKPMQSDSYLADLQRQWLTLNNAIPSFCAYEKLATYGFNIVTQASASNLCNRRLDPIDADHLTIVKPDGLRDTPHLALKGALQSTPRKDAADGIEVREPLSITMKDNPARIGAFSDQAIYGVIPADVRTTSSPGPGCVGFHDWLKRNKGVDAGETKLQLIVQGKVAKAILLAEMRVRIIDTLPLVTGIPVVCPPAGGANYRPIEIDLDANPPRVRYEFGKKSFGFTVQAGETEVFNVVAKTTQGHYRWVIELDIVVDGNQRTIEIGNPSPFETTASKSTGHWAWDYKGSWLAEPDTPRAGVPERISAETPLPPIE</sequence>
<accession>A0ABV2RV30</accession>
<dbReference type="SUPFAM" id="SSF53474">
    <property type="entry name" value="alpha/beta-Hydrolases"/>
    <property type="match status" value="1"/>
</dbReference>
<gene>
    <name evidence="7" type="ORF">ABIF63_004888</name>
</gene>
<dbReference type="PANTHER" id="PTHR48182">
    <property type="entry name" value="PROTEIN SERAC1"/>
    <property type="match status" value="1"/>
</dbReference>
<feature type="domain" description="AB hydrolase-1" evidence="6">
    <location>
        <begin position="43"/>
        <end position="147"/>
    </location>
</feature>
<evidence type="ECO:0000256" key="3">
    <source>
        <dbReference type="ARBA" id="ARBA00022824"/>
    </source>
</evidence>
<dbReference type="EMBL" id="JBEPTQ010000002">
    <property type="protein sequence ID" value="MET4720782.1"/>
    <property type="molecule type" value="Genomic_DNA"/>
</dbReference>
<dbReference type="InterPro" id="IPR000073">
    <property type="entry name" value="AB_hydrolase_1"/>
</dbReference>
<comment type="subcellular location">
    <subcellularLocation>
        <location evidence="1">Endoplasmic reticulum</location>
    </subcellularLocation>
    <subcellularLocation>
        <location evidence="2">Membrane</location>
    </subcellularLocation>
</comment>
<dbReference type="Pfam" id="PF12697">
    <property type="entry name" value="Abhydrolase_6"/>
    <property type="match status" value="1"/>
</dbReference>
<keyword evidence="3" id="KW-0256">Endoplasmic reticulum</keyword>
<name>A0ABV2RV30_BRAJP</name>